<dbReference type="RefSeq" id="WP_054493843.1">
    <property type="nucleotide sequence ID" value="NZ_BBZA01000225.1"/>
</dbReference>
<comment type="function">
    <text evidence="6">A probable RNA chaperone. Forms a complex with KhpA which binds to cellular RNA and controls its expression. Plays a role in peptidoglycan (PG) homeostasis and cell length regulation.</text>
</comment>
<proteinExistence type="inferred from homology"/>
<evidence type="ECO:0000256" key="5">
    <source>
        <dbReference type="ARBA" id="ARBA00023316"/>
    </source>
</evidence>
<comment type="domain">
    <text evidence="6">Has an N-terminal Jag-N domain and 2 RNA-binding domains (KH and R3H).</text>
</comment>
<reference evidence="9 11" key="2">
    <citation type="submission" date="2015-07" db="EMBL/GenBank/DDBJ databases">
        <title>Whole genome sequence of Ardenticatena maritima DSM 23922.</title>
        <authorList>
            <person name="Hemp J."/>
            <person name="Ward L.M."/>
            <person name="Pace L.A."/>
            <person name="Fischer W.W."/>
        </authorList>
    </citation>
    <scope>NUCLEOTIDE SEQUENCE [LARGE SCALE GENOMIC DNA]</scope>
    <source>
        <strain evidence="9 11">110S</strain>
    </source>
</reference>
<keyword evidence="5 6" id="KW-0961">Cell wall biogenesis/degradation</keyword>
<dbReference type="InterPro" id="IPR038247">
    <property type="entry name" value="Jag_N_dom_sf"/>
</dbReference>
<evidence type="ECO:0000313" key="10">
    <source>
        <dbReference type="Proteomes" id="UP000037784"/>
    </source>
</evidence>
<dbReference type="Pfam" id="PF01424">
    <property type="entry name" value="R3H"/>
    <property type="match status" value="1"/>
</dbReference>
<dbReference type="InterPro" id="IPR036867">
    <property type="entry name" value="R3H_dom_sf"/>
</dbReference>
<dbReference type="PROSITE" id="PS51061">
    <property type="entry name" value="R3H"/>
    <property type="match status" value="1"/>
</dbReference>
<dbReference type="Gene3D" id="3.30.300.20">
    <property type="match status" value="1"/>
</dbReference>
<dbReference type="GO" id="GO:0009252">
    <property type="term" value="P:peptidoglycan biosynthetic process"/>
    <property type="evidence" value="ECO:0007669"/>
    <property type="project" value="UniProtKB-UniRule"/>
</dbReference>
<comment type="caution">
    <text evidence="6">Lacks conserved residue(s) required for the propagation of feature annotation.</text>
</comment>
<evidence type="ECO:0000256" key="4">
    <source>
        <dbReference type="ARBA" id="ARBA00023186"/>
    </source>
</evidence>
<dbReference type="AlphaFoldDB" id="A0A0M8KAA1"/>
<evidence type="ECO:0000313" key="9">
    <source>
        <dbReference type="EMBL" id="KPL86425.1"/>
    </source>
</evidence>
<dbReference type="OrthoDB" id="9794483at2"/>
<comment type="similarity">
    <text evidence="6">Belongs to the KhpB RNA-binding protein family.</text>
</comment>
<dbReference type="SUPFAM" id="SSF82708">
    <property type="entry name" value="R3H domain"/>
    <property type="match status" value="1"/>
</dbReference>
<dbReference type="PANTHER" id="PTHR35800:SF1">
    <property type="entry name" value="RNA-BINDING PROTEIN KHPB"/>
    <property type="match status" value="1"/>
</dbReference>
<dbReference type="NCBIfam" id="NF041568">
    <property type="entry name" value="Jag_EloR"/>
    <property type="match status" value="1"/>
</dbReference>
<dbReference type="InterPro" id="IPR032782">
    <property type="entry name" value="KhpB_N"/>
</dbReference>
<dbReference type="CDD" id="cd02644">
    <property type="entry name" value="R3H_jag"/>
    <property type="match status" value="1"/>
</dbReference>
<dbReference type="InterPro" id="IPR038008">
    <property type="entry name" value="Jag_KH"/>
</dbReference>
<keyword evidence="10" id="KW-1185">Reference proteome</keyword>
<evidence type="ECO:0000256" key="1">
    <source>
        <dbReference type="ARBA" id="ARBA00022490"/>
    </source>
</evidence>
<dbReference type="GO" id="GO:0003723">
    <property type="term" value="F:RNA binding"/>
    <property type="evidence" value="ECO:0007669"/>
    <property type="project" value="UniProtKB-UniRule"/>
</dbReference>
<keyword evidence="4 6" id="KW-0143">Chaperone</keyword>
<sequence length="281" mass="31224">MEQRNVVRGRSVEASGKTIEQAVENALQRLGKSRDEVEVEVLREPRSGFLGIGAQDAIVRVTVLLPIEPVEEEPTPSTAAPAVEDAVVDEPADVGEADAVAHSAVALDEDEAPFTVTVPPSGEWTQEAILNLAHELLVELLTRMHVIADVQAYWSEAADETEEPTLMLDVVGDNLGIIIGRHGSTLRDIQYLLRLMVGHHVQGRVNLVVDVEGYKKRRAEKLRELALRKAEQVARTGRPFFLKPMTPYERRIIHLALRDHPKVTTQSRGQEPNRRVGIFPR</sequence>
<evidence type="ECO:0000259" key="7">
    <source>
        <dbReference type="PROSITE" id="PS51061"/>
    </source>
</evidence>
<gene>
    <name evidence="8" type="primary">jag</name>
    <name evidence="6" type="synonym">eloR</name>
    <name evidence="6" type="synonym">khpB</name>
    <name evidence="8" type="ORF">ARMA_2524</name>
    <name evidence="9" type="ORF">SE16_14080</name>
</gene>
<reference evidence="10" key="3">
    <citation type="submission" date="2015-08" db="EMBL/GenBank/DDBJ databases">
        <title>Draft Genome Sequence of a Heterotrophic Facultative Anaerobic Bacterium Ardenticatena maritima Strain 110S.</title>
        <authorList>
            <person name="Kawaichi S."/>
            <person name="Yoshida T."/>
            <person name="Sako Y."/>
            <person name="Nakamura R."/>
        </authorList>
    </citation>
    <scope>NUCLEOTIDE SEQUENCE [LARGE SCALE GENOMIC DNA]</scope>
    <source>
        <strain evidence="10">110S</strain>
    </source>
</reference>
<dbReference type="PANTHER" id="PTHR35800">
    <property type="entry name" value="PROTEIN JAG"/>
    <property type="match status" value="1"/>
</dbReference>
<dbReference type="InterPro" id="IPR039247">
    <property type="entry name" value="KhpB"/>
</dbReference>
<dbReference type="EMBL" id="LGKN01000009">
    <property type="protein sequence ID" value="KPL86425.1"/>
    <property type="molecule type" value="Genomic_DNA"/>
</dbReference>
<dbReference type="Proteomes" id="UP000037784">
    <property type="component" value="Unassembled WGS sequence"/>
</dbReference>
<comment type="subunit">
    <text evidence="6">Forms a complex with KhpA.</text>
</comment>
<dbReference type="Pfam" id="PF14804">
    <property type="entry name" value="Jag_N"/>
    <property type="match status" value="1"/>
</dbReference>
<dbReference type="SMART" id="SM00393">
    <property type="entry name" value="R3H"/>
    <property type="match status" value="1"/>
</dbReference>
<evidence type="ECO:0000256" key="3">
    <source>
        <dbReference type="ARBA" id="ARBA00022960"/>
    </source>
</evidence>
<comment type="subcellular location">
    <subcellularLocation>
        <location evidence="6">Cytoplasm</location>
    </subcellularLocation>
</comment>
<dbReference type="PATRIC" id="fig|872965.6.peg.2460"/>
<keyword evidence="2 6" id="KW-0694">RNA-binding</keyword>
<dbReference type="GO" id="GO:0008360">
    <property type="term" value="P:regulation of cell shape"/>
    <property type="evidence" value="ECO:0007669"/>
    <property type="project" value="UniProtKB-KW"/>
</dbReference>
<dbReference type="EMBL" id="BBZA01000225">
    <property type="protein sequence ID" value="GAP64101.1"/>
    <property type="molecule type" value="Genomic_DNA"/>
</dbReference>
<dbReference type="InterPro" id="IPR015946">
    <property type="entry name" value="KH_dom-like_a/b"/>
</dbReference>
<evidence type="ECO:0000256" key="2">
    <source>
        <dbReference type="ARBA" id="ARBA00022884"/>
    </source>
</evidence>
<dbReference type="HAMAP" id="MF_00867">
    <property type="entry name" value="KhpB"/>
    <property type="match status" value="1"/>
</dbReference>
<protein>
    <recommendedName>
        <fullName evidence="6">RNA-binding protein KhpB</fullName>
    </recommendedName>
    <alternativeName>
        <fullName evidence="6">RNA-binding protein EloR</fullName>
    </alternativeName>
</protein>
<evidence type="ECO:0000313" key="11">
    <source>
        <dbReference type="Proteomes" id="UP000050502"/>
    </source>
</evidence>
<dbReference type="GO" id="GO:0071555">
    <property type="term" value="P:cell wall organization"/>
    <property type="evidence" value="ECO:0007669"/>
    <property type="project" value="UniProtKB-KW"/>
</dbReference>
<comment type="caution">
    <text evidence="8">The sequence shown here is derived from an EMBL/GenBank/DDBJ whole genome shotgun (WGS) entry which is preliminary data.</text>
</comment>
<dbReference type="InterPro" id="IPR034079">
    <property type="entry name" value="R3H_KhpB"/>
</dbReference>
<feature type="domain" description="R3H" evidence="7">
    <location>
        <begin position="216"/>
        <end position="281"/>
    </location>
</feature>
<name>A0A0M8KAA1_9CHLR</name>
<dbReference type="InParanoid" id="A0A0M8KAA1"/>
<dbReference type="GO" id="GO:0005737">
    <property type="term" value="C:cytoplasm"/>
    <property type="evidence" value="ECO:0007669"/>
    <property type="project" value="UniProtKB-SubCell"/>
</dbReference>
<dbReference type="Proteomes" id="UP000050502">
    <property type="component" value="Unassembled WGS sequence"/>
</dbReference>
<dbReference type="Pfam" id="PF13083">
    <property type="entry name" value="KH_KhpA-B"/>
    <property type="match status" value="1"/>
</dbReference>
<dbReference type="STRING" id="872965.SE16_14080"/>
<keyword evidence="3 6" id="KW-0133">Cell shape</keyword>
<accession>A0A0M8KAA1</accession>
<organism evidence="8 10">
    <name type="scientific">Ardenticatena maritima</name>
    <dbReference type="NCBI Taxonomy" id="872965"/>
    <lineage>
        <taxon>Bacteria</taxon>
        <taxon>Bacillati</taxon>
        <taxon>Chloroflexota</taxon>
        <taxon>Ardenticatenia</taxon>
        <taxon>Ardenticatenales</taxon>
        <taxon>Ardenticatenaceae</taxon>
        <taxon>Ardenticatena</taxon>
    </lineage>
</organism>
<dbReference type="SMART" id="SM01245">
    <property type="entry name" value="Jag_N"/>
    <property type="match status" value="1"/>
</dbReference>
<dbReference type="InterPro" id="IPR001374">
    <property type="entry name" value="R3H_dom"/>
</dbReference>
<evidence type="ECO:0000256" key="6">
    <source>
        <dbReference type="HAMAP-Rule" id="MF_00867"/>
    </source>
</evidence>
<keyword evidence="1 6" id="KW-0963">Cytoplasm</keyword>
<dbReference type="CDD" id="cd02414">
    <property type="entry name" value="KH-II_Jag"/>
    <property type="match status" value="1"/>
</dbReference>
<dbReference type="FunCoup" id="A0A0M8KAA1">
    <property type="interactions" value="131"/>
</dbReference>
<dbReference type="Gene3D" id="3.30.1370.50">
    <property type="entry name" value="R3H-like domain"/>
    <property type="match status" value="1"/>
</dbReference>
<reference evidence="8 10" key="1">
    <citation type="journal article" date="2015" name="Genome Announc.">
        <title>Draft Genome Sequence of a Heterotrophic Facultative Anaerobic Thermophilic Bacterium, Ardenticatena maritima Strain 110ST.</title>
        <authorList>
            <person name="Kawaichi S."/>
            <person name="Yoshida T."/>
            <person name="Sako Y."/>
            <person name="Nakamura R."/>
        </authorList>
    </citation>
    <scope>NUCLEOTIDE SEQUENCE [LARGE SCALE GENOMIC DNA]</scope>
    <source>
        <strain evidence="8 10">110S</strain>
    </source>
</reference>
<dbReference type="Gene3D" id="3.30.30.80">
    <property type="entry name" value="probable RNA-binding protein from clostridium symbiosum atcc 14940"/>
    <property type="match status" value="1"/>
</dbReference>
<evidence type="ECO:0000313" key="8">
    <source>
        <dbReference type="EMBL" id="GAP64101.1"/>
    </source>
</evidence>